<feature type="domain" description="EF-hand" evidence="17">
    <location>
        <begin position="371"/>
        <end position="406"/>
    </location>
</feature>
<reference evidence="18" key="1">
    <citation type="journal article" date="2020" name="J Insects Food Feed">
        <title>The yellow mealworm (Tenebrio molitor) genome: a resource for the emerging insects as food and feed industry.</title>
        <authorList>
            <person name="Eriksson T."/>
            <person name="Andere A."/>
            <person name="Kelstrup H."/>
            <person name="Emery V."/>
            <person name="Picard C."/>
        </authorList>
    </citation>
    <scope>NUCLEOTIDE SEQUENCE</scope>
    <source>
        <strain evidence="18">Stoneville</strain>
        <tissue evidence="18">Whole head</tissue>
    </source>
</reference>
<evidence type="ECO:0000256" key="7">
    <source>
        <dbReference type="ARBA" id="ARBA00022553"/>
    </source>
</evidence>
<proteinExistence type="inferred from homology"/>
<evidence type="ECO:0000256" key="8">
    <source>
        <dbReference type="ARBA" id="ARBA00022707"/>
    </source>
</evidence>
<keyword evidence="13" id="KW-0472">Membrane</keyword>
<name>A0A8J6LBX9_TENMO</name>
<evidence type="ECO:0000256" key="14">
    <source>
        <dbReference type="ARBA" id="ARBA00023242"/>
    </source>
</evidence>
<keyword evidence="8" id="KW-0519">Myristate</keyword>
<evidence type="ECO:0000256" key="15">
    <source>
        <dbReference type="ARBA" id="ARBA00023288"/>
    </source>
</evidence>
<dbReference type="InterPro" id="IPR036322">
    <property type="entry name" value="WD40_repeat_dom_sf"/>
</dbReference>
<evidence type="ECO:0000256" key="9">
    <source>
        <dbReference type="ARBA" id="ARBA00022723"/>
    </source>
</evidence>
<evidence type="ECO:0000256" key="4">
    <source>
        <dbReference type="ARBA" id="ARBA00022448"/>
    </source>
</evidence>
<dbReference type="InterPro" id="IPR015943">
    <property type="entry name" value="WD40/YVTN_repeat-like_dom_sf"/>
</dbReference>
<dbReference type="CDD" id="cd00051">
    <property type="entry name" value="EFh"/>
    <property type="match status" value="1"/>
</dbReference>
<organism evidence="18 19">
    <name type="scientific">Tenebrio molitor</name>
    <name type="common">Yellow mealworm beetle</name>
    <dbReference type="NCBI Taxonomy" id="7067"/>
    <lineage>
        <taxon>Eukaryota</taxon>
        <taxon>Metazoa</taxon>
        <taxon>Ecdysozoa</taxon>
        <taxon>Arthropoda</taxon>
        <taxon>Hexapoda</taxon>
        <taxon>Insecta</taxon>
        <taxon>Pterygota</taxon>
        <taxon>Neoptera</taxon>
        <taxon>Endopterygota</taxon>
        <taxon>Coleoptera</taxon>
        <taxon>Polyphaga</taxon>
        <taxon>Cucujiformia</taxon>
        <taxon>Tenebrionidae</taxon>
        <taxon>Tenebrio</taxon>
    </lineage>
</organism>
<evidence type="ECO:0000256" key="12">
    <source>
        <dbReference type="ARBA" id="ARBA00022927"/>
    </source>
</evidence>
<keyword evidence="14" id="KW-0539">Nucleus</keyword>
<reference evidence="18" key="2">
    <citation type="submission" date="2021-08" db="EMBL/GenBank/DDBJ databases">
        <authorList>
            <person name="Eriksson T."/>
        </authorList>
    </citation>
    <scope>NUCLEOTIDE SEQUENCE</scope>
    <source>
        <strain evidence="18">Stoneville</strain>
        <tissue evidence="18">Whole head</tissue>
    </source>
</reference>
<dbReference type="PANTHER" id="PTHR46002">
    <property type="entry name" value="EG:114D9.1 PROTEIN-RELATED"/>
    <property type="match status" value="1"/>
</dbReference>
<dbReference type="InterPro" id="IPR011992">
    <property type="entry name" value="EF-hand-dom_pair"/>
</dbReference>
<evidence type="ECO:0000256" key="13">
    <source>
        <dbReference type="ARBA" id="ARBA00023136"/>
    </source>
</evidence>
<evidence type="ECO:0000256" key="1">
    <source>
        <dbReference type="ARBA" id="ARBA00004123"/>
    </source>
</evidence>
<evidence type="ECO:0000256" key="16">
    <source>
        <dbReference type="ARBA" id="ARBA00038164"/>
    </source>
</evidence>
<evidence type="ECO:0000313" key="18">
    <source>
        <dbReference type="EMBL" id="KAH0813893.1"/>
    </source>
</evidence>
<dbReference type="SUPFAM" id="SSF50978">
    <property type="entry name" value="WD40 repeat-like"/>
    <property type="match status" value="1"/>
</dbReference>
<dbReference type="GO" id="GO:0005634">
    <property type="term" value="C:nucleus"/>
    <property type="evidence" value="ECO:0007669"/>
    <property type="project" value="UniProtKB-SubCell"/>
</dbReference>
<evidence type="ECO:0000256" key="3">
    <source>
        <dbReference type="ARBA" id="ARBA00004496"/>
    </source>
</evidence>
<dbReference type="PROSITE" id="PS50222">
    <property type="entry name" value="EF_HAND_2"/>
    <property type="match status" value="2"/>
</dbReference>
<feature type="domain" description="EF-hand" evidence="17">
    <location>
        <begin position="330"/>
        <end position="365"/>
    </location>
</feature>
<dbReference type="PROSITE" id="PS00018">
    <property type="entry name" value="EF_HAND_1"/>
    <property type="match status" value="2"/>
</dbReference>
<keyword evidence="7" id="KW-0597">Phosphoprotein</keyword>
<evidence type="ECO:0000256" key="5">
    <source>
        <dbReference type="ARBA" id="ARBA00022475"/>
    </source>
</evidence>
<evidence type="ECO:0000259" key="17">
    <source>
        <dbReference type="PROSITE" id="PS50222"/>
    </source>
</evidence>
<dbReference type="AlphaFoldDB" id="A0A8J6LBX9"/>
<evidence type="ECO:0000256" key="2">
    <source>
        <dbReference type="ARBA" id="ARBA00004236"/>
    </source>
</evidence>
<dbReference type="SMART" id="SM00054">
    <property type="entry name" value="EFh"/>
    <property type="match status" value="2"/>
</dbReference>
<dbReference type="InterPro" id="IPR018247">
    <property type="entry name" value="EF_Hand_1_Ca_BS"/>
</dbReference>
<evidence type="ECO:0000313" key="19">
    <source>
        <dbReference type="Proteomes" id="UP000719412"/>
    </source>
</evidence>
<keyword evidence="15" id="KW-0449">Lipoprotein</keyword>
<keyword evidence="6" id="KW-0963">Cytoplasm</keyword>
<dbReference type="GO" id="GO:0015031">
    <property type="term" value="P:protein transport"/>
    <property type="evidence" value="ECO:0007669"/>
    <property type="project" value="UniProtKB-KW"/>
</dbReference>
<dbReference type="EMBL" id="JABDTM020024859">
    <property type="protein sequence ID" value="KAH0813893.1"/>
    <property type="molecule type" value="Genomic_DNA"/>
</dbReference>
<keyword evidence="9" id="KW-0479">Metal-binding</keyword>
<protein>
    <recommendedName>
        <fullName evidence="17">EF-hand domain-containing protein</fullName>
    </recommendedName>
</protein>
<evidence type="ECO:0000256" key="10">
    <source>
        <dbReference type="ARBA" id="ARBA00022737"/>
    </source>
</evidence>
<gene>
    <name evidence="18" type="ORF">GEV33_008896</name>
</gene>
<comment type="caution">
    <text evidence="18">The sequence shown here is derived from an EMBL/GenBank/DDBJ whole genome shotgun (WGS) entry which is preliminary data.</text>
</comment>
<dbReference type="SUPFAM" id="SSF47473">
    <property type="entry name" value="EF-hand"/>
    <property type="match status" value="1"/>
</dbReference>
<keyword evidence="4" id="KW-0813">Transport</keyword>
<dbReference type="Proteomes" id="UP000719412">
    <property type="component" value="Unassembled WGS sequence"/>
</dbReference>
<keyword evidence="12" id="KW-0653">Protein transport</keyword>
<accession>A0A8J6LBX9</accession>
<dbReference type="GO" id="GO:0005737">
    <property type="term" value="C:cytoplasm"/>
    <property type="evidence" value="ECO:0007669"/>
    <property type="project" value="UniProtKB-SubCell"/>
</dbReference>
<dbReference type="Pfam" id="PF13499">
    <property type="entry name" value="EF-hand_7"/>
    <property type="match status" value="1"/>
</dbReference>
<comment type="similarity">
    <text evidence="16">Belongs to the calcineurin regulatory subunit family. CHP subfamily.</text>
</comment>
<dbReference type="GO" id="GO:0005886">
    <property type="term" value="C:plasma membrane"/>
    <property type="evidence" value="ECO:0007669"/>
    <property type="project" value="UniProtKB-SubCell"/>
</dbReference>
<dbReference type="InterPro" id="IPR002048">
    <property type="entry name" value="EF_hand_dom"/>
</dbReference>
<evidence type="ECO:0000256" key="11">
    <source>
        <dbReference type="ARBA" id="ARBA00022837"/>
    </source>
</evidence>
<dbReference type="GO" id="GO:0005509">
    <property type="term" value="F:calcium ion binding"/>
    <property type="evidence" value="ECO:0007669"/>
    <property type="project" value="InterPro"/>
</dbReference>
<dbReference type="Gene3D" id="2.130.10.10">
    <property type="entry name" value="YVTN repeat-like/Quinoprotein amine dehydrogenase"/>
    <property type="match status" value="1"/>
</dbReference>
<evidence type="ECO:0000256" key="6">
    <source>
        <dbReference type="ARBA" id="ARBA00022490"/>
    </source>
</evidence>
<keyword evidence="10" id="KW-0677">Repeat</keyword>
<dbReference type="InterPro" id="IPR051875">
    <property type="entry name" value="Calcineurin_B_homologous"/>
</dbReference>
<dbReference type="Gene3D" id="1.10.238.10">
    <property type="entry name" value="EF-hand"/>
    <property type="match status" value="1"/>
</dbReference>
<keyword evidence="11" id="KW-0106">Calcium</keyword>
<keyword evidence="5" id="KW-1003">Cell membrane</keyword>
<comment type="subcellular location">
    <subcellularLocation>
        <location evidence="2">Cell membrane</location>
    </subcellularLocation>
    <subcellularLocation>
        <location evidence="3">Cytoplasm</location>
    </subcellularLocation>
    <subcellularLocation>
        <location evidence="1">Nucleus</location>
    </subcellularLocation>
</comment>
<keyword evidence="19" id="KW-1185">Reference proteome</keyword>
<sequence>MIWDVRQKNTPVAKFCQSEGTQGRDCWAVAFGNSYNNEERVVAAGYDNGDIKIYDLKNMSVRWSKCVKNGVVSLQFDRKDIEMNKLVATTLESKIFCFDVRTQHPKKGFAQVVEKAHNSTIWAVKHLPQNREIFMTTGGAGTLCLWKYNYPVTRVEKDADGLAYGVPGELSLIQNSTLSDQPITSFDCDVTSTCTVDWITDYDWTLDGCRLSDGCQRRSISLFKNMGNRSSLLLREEEIAQIQEETGFTPNQIERLYSRFTSLDRGDCGTLSRDDFLRIPELAINPLGERIVNSFFQEDGLNDRVNFRQFMHVLAHFRPIKKNKENNLNSREEKLRFAFKMYDLDNDDMISKEELLAILHMMVGANINEEQLTSIAERTIVEADEDGDQMISFEEFCKALQRTDVAQKMSIRFLN</sequence>